<dbReference type="InterPro" id="IPR012827">
    <property type="entry name" value="Hemerythrin_metal-bd"/>
</dbReference>
<keyword evidence="3" id="KW-0408">Iron</keyword>
<dbReference type="Pfam" id="PF01814">
    <property type="entry name" value="Hemerythrin"/>
    <property type="match status" value="1"/>
</dbReference>
<keyword evidence="2" id="KW-0479">Metal-binding</keyword>
<reference evidence="5 6" key="1">
    <citation type="submission" date="2017-05" db="EMBL/GenBank/DDBJ databases">
        <title>The draft genome of the hyperthermophilic archaeon 'Pyrodictium delaneyi strain Hulk', an iron and nitrate reducer, reveals the capacity for sulfate reduction.</title>
        <authorList>
            <person name="Demey L.M."/>
            <person name="Miller C."/>
            <person name="Manzella M."/>
            <person name="Reguera G."/>
            <person name="Kashefi K."/>
        </authorList>
    </citation>
    <scope>NUCLEOTIDE SEQUENCE [LARGE SCALE GENOMIC DNA]</scope>
    <source>
        <strain evidence="5 6">Hulk</strain>
    </source>
</reference>
<evidence type="ECO:0000256" key="2">
    <source>
        <dbReference type="ARBA" id="ARBA00022723"/>
    </source>
</evidence>
<comment type="caution">
    <text evidence="5">The sequence shown here is derived from an EMBL/GenBank/DDBJ whole genome shotgun (WGS) entry which is preliminary data.</text>
</comment>
<dbReference type="EMBL" id="NCQP01000007">
    <property type="protein sequence ID" value="OWJ53908.1"/>
    <property type="molecule type" value="Genomic_DNA"/>
</dbReference>
<dbReference type="InterPro" id="IPR012312">
    <property type="entry name" value="Hemerythrin-like"/>
</dbReference>
<dbReference type="NCBIfam" id="NF033749">
    <property type="entry name" value="bact_hemeryth"/>
    <property type="match status" value="1"/>
</dbReference>
<dbReference type="AlphaFoldDB" id="A0A211YLI5"/>
<dbReference type="Gene3D" id="1.20.120.50">
    <property type="entry name" value="Hemerythrin-like"/>
    <property type="match status" value="1"/>
</dbReference>
<dbReference type="CDD" id="cd12107">
    <property type="entry name" value="Hemerythrin"/>
    <property type="match status" value="1"/>
</dbReference>
<dbReference type="PANTHER" id="PTHR37164:SF1">
    <property type="entry name" value="BACTERIOHEMERYTHRIN"/>
    <property type="match status" value="1"/>
</dbReference>
<protein>
    <recommendedName>
        <fullName evidence="4">Hemerythrin-like domain-containing protein</fullName>
    </recommendedName>
</protein>
<dbReference type="RefSeq" id="WP_088172006.1">
    <property type="nucleotide sequence ID" value="NZ_NCQP01000007.1"/>
</dbReference>
<gene>
    <name evidence="5" type="ORF">Pdsh_08440</name>
</gene>
<name>A0A211YLI5_9CREN</name>
<proteinExistence type="inferred from homology"/>
<dbReference type="Proteomes" id="UP000196694">
    <property type="component" value="Unassembled WGS sequence"/>
</dbReference>
<evidence type="ECO:0000313" key="6">
    <source>
        <dbReference type="Proteomes" id="UP000196694"/>
    </source>
</evidence>
<dbReference type="NCBIfam" id="TIGR02481">
    <property type="entry name" value="hemeryth_dom"/>
    <property type="match status" value="1"/>
</dbReference>
<dbReference type="InterPro" id="IPR050669">
    <property type="entry name" value="Hemerythrin"/>
</dbReference>
<feature type="domain" description="Hemerythrin-like" evidence="4">
    <location>
        <begin position="138"/>
        <end position="251"/>
    </location>
</feature>
<dbReference type="PANTHER" id="PTHR37164">
    <property type="entry name" value="BACTERIOHEMERYTHRIN"/>
    <property type="match status" value="1"/>
</dbReference>
<dbReference type="GO" id="GO:0046872">
    <property type="term" value="F:metal ion binding"/>
    <property type="evidence" value="ECO:0007669"/>
    <property type="project" value="UniProtKB-KW"/>
</dbReference>
<dbReference type="SUPFAM" id="SSF47188">
    <property type="entry name" value="Hemerythrin-like"/>
    <property type="match status" value="1"/>
</dbReference>
<evidence type="ECO:0000256" key="3">
    <source>
        <dbReference type="ARBA" id="ARBA00023004"/>
    </source>
</evidence>
<comment type="similarity">
    <text evidence="1">Belongs to the hemerythrin family.</text>
</comment>
<dbReference type="InterPro" id="IPR016131">
    <property type="entry name" value="Haemerythrin_Fe_BS"/>
</dbReference>
<keyword evidence="6" id="KW-1185">Reference proteome</keyword>
<organism evidence="5 6">
    <name type="scientific">Pyrodictium delaneyi</name>
    <dbReference type="NCBI Taxonomy" id="1273541"/>
    <lineage>
        <taxon>Archaea</taxon>
        <taxon>Thermoproteota</taxon>
        <taxon>Thermoprotei</taxon>
        <taxon>Desulfurococcales</taxon>
        <taxon>Pyrodictiaceae</taxon>
        <taxon>Pyrodictium</taxon>
    </lineage>
</organism>
<sequence>MTAPVAERPYVTANIAQNSQILADDAFLNQLMSATENVRRLETRLSGTHGQLRDLIRSLGLETGFYLVLVELGNISARILVHNGIITAAEAAVEGQRLSGPNAVKLLDDEASGEAVIAIARLRPYLYQWSPKMTVYVKGIDLQHRQLVRAVNNLYLSLLSGKPRSVLQGILDFLAEYTVFHFRSEERFFEKHGYPRAEQHRLEHRKFVERIEDFRMKYRTGEARLNIDMLMFLADWIRGHIMKSDKDYGEWLKRQGVVKTV</sequence>
<dbReference type="InterPro" id="IPR035938">
    <property type="entry name" value="Hemerythrin-like_sf"/>
</dbReference>
<evidence type="ECO:0000256" key="1">
    <source>
        <dbReference type="ARBA" id="ARBA00010587"/>
    </source>
</evidence>
<evidence type="ECO:0000259" key="4">
    <source>
        <dbReference type="Pfam" id="PF01814"/>
    </source>
</evidence>
<dbReference type="PROSITE" id="PS00550">
    <property type="entry name" value="HEMERYTHRINS"/>
    <property type="match status" value="1"/>
</dbReference>
<accession>A0A211YLI5</accession>
<evidence type="ECO:0000313" key="5">
    <source>
        <dbReference type="EMBL" id="OWJ53908.1"/>
    </source>
</evidence>